<name>A0A916XJS5_9SPHI</name>
<organism evidence="1 2">
    <name type="scientific">Pedobacter quisquiliarum</name>
    <dbReference type="NCBI Taxonomy" id="1834438"/>
    <lineage>
        <taxon>Bacteria</taxon>
        <taxon>Pseudomonadati</taxon>
        <taxon>Bacteroidota</taxon>
        <taxon>Sphingobacteriia</taxon>
        <taxon>Sphingobacteriales</taxon>
        <taxon>Sphingobacteriaceae</taxon>
        <taxon>Pedobacter</taxon>
    </lineage>
</organism>
<comment type="caution">
    <text evidence="1">The sequence shown here is derived from an EMBL/GenBank/DDBJ whole genome shotgun (WGS) entry which is preliminary data.</text>
</comment>
<accession>A0A916XJS5</accession>
<sequence>MVVFAQGGLIDSAISKNYYTLKPVENSHHFIGEGWEVLLREIKKSNSVLIGETHFTKEVPYFANAVIDEVRFDNYFHEIDPYTNRIIANKINKLSPEKLKGFVSEYNSSFSFLEREDDFKLFEKIVGSGIQTFGVEQISLSADRLIVSGLAATTKNEKARKIYVQMIQNSAELAAIDKDNKYLFSEDFLSKISSLLKLQLSEKEKKQIEALKISREIYLTGNHHRRIQLMKNILLEEMPSWTNKKNLFKFGAFHTPKGESLMEIYDIGNLVFNIEDSNLRNALHIMIVGKNVTETIEDLKMYESFLKAVNNEDWYCFNLRPLQNLISKNRLTIENQTLLRIIKGNDFLIYVPRFTESQKT</sequence>
<dbReference type="AlphaFoldDB" id="A0A916XJS5"/>
<keyword evidence="2" id="KW-1185">Reference proteome</keyword>
<proteinExistence type="predicted"/>
<gene>
    <name evidence="1" type="ORF">GCM10011387_32870</name>
</gene>
<dbReference type="Proteomes" id="UP000651668">
    <property type="component" value="Unassembled WGS sequence"/>
</dbReference>
<reference evidence="1" key="2">
    <citation type="submission" date="2020-09" db="EMBL/GenBank/DDBJ databases">
        <authorList>
            <person name="Sun Q."/>
            <person name="Zhou Y."/>
        </authorList>
    </citation>
    <scope>NUCLEOTIDE SEQUENCE</scope>
    <source>
        <strain evidence="1">CGMCC 1.15343</strain>
    </source>
</reference>
<evidence type="ECO:0000313" key="1">
    <source>
        <dbReference type="EMBL" id="GGC76507.1"/>
    </source>
</evidence>
<dbReference type="EMBL" id="BMIL01000019">
    <property type="protein sequence ID" value="GGC76507.1"/>
    <property type="molecule type" value="Genomic_DNA"/>
</dbReference>
<reference evidence="1" key="1">
    <citation type="journal article" date="2014" name="Int. J. Syst. Evol. Microbiol.">
        <title>Complete genome sequence of Corynebacterium casei LMG S-19264T (=DSM 44701T), isolated from a smear-ripened cheese.</title>
        <authorList>
            <consortium name="US DOE Joint Genome Institute (JGI-PGF)"/>
            <person name="Walter F."/>
            <person name="Albersmeier A."/>
            <person name="Kalinowski J."/>
            <person name="Ruckert C."/>
        </authorList>
    </citation>
    <scope>NUCLEOTIDE SEQUENCE</scope>
    <source>
        <strain evidence="1">CGMCC 1.15343</strain>
    </source>
</reference>
<protein>
    <submittedName>
        <fullName evidence="1">Uncharacterized protein</fullName>
    </submittedName>
</protein>
<evidence type="ECO:0000313" key="2">
    <source>
        <dbReference type="Proteomes" id="UP000651668"/>
    </source>
</evidence>